<dbReference type="SUPFAM" id="SSF55961">
    <property type="entry name" value="Bet v1-like"/>
    <property type="match status" value="1"/>
</dbReference>
<evidence type="ECO:0000256" key="1">
    <source>
        <dbReference type="SAM" id="SignalP"/>
    </source>
</evidence>
<sequence>MFKMNKFYIQTALFLLSIFVYGDNKTLAADSDSDSDPDPDLIEVKRIPPPSYYHTSEQIFGTNVHLLCADREETKNADKVMEEAAAHLKHYAVNADGYRTKGNGYEDTMLYFRKKCRRNNVTVDKITYTVDDLDKYESTIHQLWDPDIINLIDNAYTKTKIVRVYSMNLVMIQQRYKTWKGGREKYFYALATKIQLSKDEAIIAMTSANIIDHHPSDKEYKNKIVKKANLFTTEIDSEDDIRNGKLEKGYAHLAGYYIQKHKDHVDVTFIASIDGRSFF</sequence>
<dbReference type="VEuPathDB" id="PlasmoDB:PVSEL_0100250"/>
<dbReference type="EMBL" id="LR865422">
    <property type="protein sequence ID" value="CAD2095021.1"/>
    <property type="molecule type" value="Genomic_DNA"/>
</dbReference>
<dbReference type="AlphaFoldDB" id="A0A6V7S9C4"/>
<name>A0A6V7S9C4_PLAVN</name>
<gene>
    <name evidence="2" type="ORF">PVSEL_0100250</name>
</gene>
<feature type="signal peptide" evidence="1">
    <location>
        <begin position="1"/>
        <end position="28"/>
    </location>
</feature>
<feature type="chain" id="PRO_5028198975" evidence="1">
    <location>
        <begin position="29"/>
        <end position="279"/>
    </location>
</feature>
<evidence type="ECO:0000313" key="3">
    <source>
        <dbReference type="Proteomes" id="UP000515697"/>
    </source>
</evidence>
<dbReference type="InterPro" id="IPR006486">
    <property type="entry name" value="PYST_A"/>
</dbReference>
<dbReference type="VEuPathDB" id="PlasmoDB:PVBDA_1307200"/>
<reference evidence="2 3" key="1">
    <citation type="submission" date="2020-08" db="EMBL/GenBank/DDBJ databases">
        <authorList>
            <person name="Ramaprasad A."/>
        </authorList>
    </citation>
    <scope>NUCLEOTIDE SEQUENCE [LARGE SCALE GENOMIC DNA]</scope>
</reference>
<dbReference type="VEuPathDB" id="PlasmoDB:PVPCR_0800170"/>
<accession>A0A6V7S9C4</accession>
<dbReference type="Gene3D" id="3.30.530.20">
    <property type="match status" value="1"/>
</dbReference>
<evidence type="ECO:0000313" key="2">
    <source>
        <dbReference type="EMBL" id="CAD2095021.1"/>
    </source>
</evidence>
<dbReference type="VEuPathDB" id="PlasmoDB:PVLDE_0800200"/>
<keyword evidence="1" id="KW-0732">Signal</keyword>
<dbReference type="Proteomes" id="UP000515697">
    <property type="component" value="Chromosome PVSEL_01"/>
</dbReference>
<dbReference type="NCBIfam" id="TIGR01599">
    <property type="entry name" value="PYST-A"/>
    <property type="match status" value="1"/>
</dbReference>
<dbReference type="InterPro" id="IPR023393">
    <property type="entry name" value="START-like_dom_sf"/>
</dbReference>
<organism evidence="2 3">
    <name type="scientific">Plasmodium vinckei</name>
    <dbReference type="NCBI Taxonomy" id="5860"/>
    <lineage>
        <taxon>Eukaryota</taxon>
        <taxon>Sar</taxon>
        <taxon>Alveolata</taxon>
        <taxon>Apicomplexa</taxon>
        <taxon>Aconoidasida</taxon>
        <taxon>Haemosporida</taxon>
        <taxon>Plasmodiidae</taxon>
        <taxon>Plasmodium</taxon>
        <taxon>Plasmodium (Vinckeia)</taxon>
    </lineage>
</organism>
<dbReference type="VEuPathDB" id="PlasmoDB:PVVCY_0600040"/>
<proteinExistence type="predicted"/>
<protein>
    <submittedName>
        <fullName evidence="2">Fam-a protein</fullName>
    </submittedName>
</protein>